<feature type="non-terminal residue" evidence="1">
    <location>
        <position position="401"/>
    </location>
</feature>
<protein>
    <recommendedName>
        <fullName evidence="3">Peptidase aspartic putative domain-containing protein</fullName>
    </recommendedName>
</protein>
<evidence type="ECO:0000313" key="1">
    <source>
        <dbReference type="EMBL" id="WAR04894.1"/>
    </source>
</evidence>
<dbReference type="Proteomes" id="UP001164746">
    <property type="component" value="Chromosome 5"/>
</dbReference>
<dbReference type="Pfam" id="PF05380">
    <property type="entry name" value="Peptidase_A17"/>
    <property type="match status" value="1"/>
</dbReference>
<accession>A0ABY7E918</accession>
<keyword evidence="2" id="KW-1185">Reference proteome</keyword>
<name>A0ABY7E918_MYAAR</name>
<proteinExistence type="predicted"/>
<sequence length="401" mass="44789">HLQPPTIVDDVYTFAPLQENSVVQRLDVAEGHIPKQFLLMVILLFLSSAKPCRSDVLLKTAIAQVNAVGMSIAANLLLDEGARRSFITQKLVDRLHLQGDGSDVIHLSAFREPEHTVQILVTATVYIESDDEGSHSSIDCPAKQIKNHFRNSIMNKPYLRNLNIFSPWTELYWEIVGDKTISGAGPTAVGFSIGNSLSRLTATQLGTFCSTTVNVIATHVSETKDIAGFGDIDSFDIKPEEDQHLLSYRLPEKLFDLFGWLIYSEAAIEKRSRIHSYEFQNNEEEDRKKESMTGTPNFLPPVTSKFSRPFFTTTQDALSKDNLTLHVFVDASSVAFGAVSYFTSGDRSTIAFAKNRVAPVKEITLPRLKPLSWQLSSEHVLNTTSRRQPRVRKSYVGLTVK</sequence>
<gene>
    <name evidence="1" type="ORF">MAR_020263</name>
</gene>
<dbReference type="InterPro" id="IPR008042">
    <property type="entry name" value="Retrotrans_Pao"/>
</dbReference>
<organism evidence="1 2">
    <name type="scientific">Mya arenaria</name>
    <name type="common">Soft-shell clam</name>
    <dbReference type="NCBI Taxonomy" id="6604"/>
    <lineage>
        <taxon>Eukaryota</taxon>
        <taxon>Metazoa</taxon>
        <taxon>Spiralia</taxon>
        <taxon>Lophotrochozoa</taxon>
        <taxon>Mollusca</taxon>
        <taxon>Bivalvia</taxon>
        <taxon>Autobranchia</taxon>
        <taxon>Heteroconchia</taxon>
        <taxon>Euheterodonta</taxon>
        <taxon>Imparidentia</taxon>
        <taxon>Neoheterodontei</taxon>
        <taxon>Myida</taxon>
        <taxon>Myoidea</taxon>
        <taxon>Myidae</taxon>
        <taxon>Mya</taxon>
    </lineage>
</organism>
<evidence type="ECO:0008006" key="3">
    <source>
        <dbReference type="Google" id="ProtNLM"/>
    </source>
</evidence>
<reference evidence="1" key="1">
    <citation type="submission" date="2022-11" db="EMBL/GenBank/DDBJ databases">
        <title>Centuries of genome instability and evolution in soft-shell clam transmissible cancer (bioRxiv).</title>
        <authorList>
            <person name="Hart S.F.M."/>
            <person name="Yonemitsu M.A."/>
            <person name="Giersch R.M."/>
            <person name="Beal B.F."/>
            <person name="Arriagada G."/>
            <person name="Davis B.W."/>
            <person name="Ostrander E.A."/>
            <person name="Goff S.P."/>
            <person name="Metzger M.J."/>
        </authorList>
    </citation>
    <scope>NUCLEOTIDE SEQUENCE</scope>
    <source>
        <strain evidence="1">MELC-2E11</strain>
        <tissue evidence="1">Siphon/mantle</tissue>
    </source>
</reference>
<evidence type="ECO:0000313" key="2">
    <source>
        <dbReference type="Proteomes" id="UP001164746"/>
    </source>
</evidence>
<dbReference type="EMBL" id="CP111016">
    <property type="protein sequence ID" value="WAR04894.1"/>
    <property type="molecule type" value="Genomic_DNA"/>
</dbReference>